<dbReference type="SUPFAM" id="SSF53850">
    <property type="entry name" value="Periplasmic binding protein-like II"/>
    <property type="match status" value="1"/>
</dbReference>
<evidence type="ECO:0000313" key="8">
    <source>
        <dbReference type="Proteomes" id="UP000268652"/>
    </source>
</evidence>
<evidence type="ECO:0000256" key="2">
    <source>
        <dbReference type="ARBA" id="ARBA00022729"/>
    </source>
</evidence>
<keyword evidence="4" id="KW-0564">Palmitate</keyword>
<dbReference type="CDD" id="cd13580">
    <property type="entry name" value="PBP2_AlgQ_like_1"/>
    <property type="match status" value="1"/>
</dbReference>
<keyword evidence="1" id="KW-1003">Cell membrane</keyword>
<evidence type="ECO:0000256" key="5">
    <source>
        <dbReference type="ARBA" id="ARBA00023288"/>
    </source>
</evidence>
<organism evidence="6 9">
    <name type="scientific">Streptomyces radicis</name>
    <dbReference type="NCBI Taxonomy" id="1750517"/>
    <lineage>
        <taxon>Bacteria</taxon>
        <taxon>Bacillati</taxon>
        <taxon>Actinomycetota</taxon>
        <taxon>Actinomycetes</taxon>
        <taxon>Kitasatosporales</taxon>
        <taxon>Streptomycetaceae</taxon>
        <taxon>Streptomyces</taxon>
    </lineage>
</organism>
<dbReference type="Pfam" id="PF01547">
    <property type="entry name" value="SBP_bac_1"/>
    <property type="match status" value="1"/>
</dbReference>
<dbReference type="EMBL" id="RBDX01000017">
    <property type="protein sequence ID" value="RKN07081.1"/>
    <property type="molecule type" value="Genomic_DNA"/>
</dbReference>
<dbReference type="Proteomes" id="UP000268652">
    <property type="component" value="Unassembled WGS sequence"/>
</dbReference>
<dbReference type="AlphaFoldDB" id="A0A3A9W1F2"/>
<evidence type="ECO:0000256" key="4">
    <source>
        <dbReference type="ARBA" id="ARBA00023139"/>
    </source>
</evidence>
<comment type="caution">
    <text evidence="6">The sequence shown here is derived from an EMBL/GenBank/DDBJ whole genome shotgun (WGS) entry which is preliminary data.</text>
</comment>
<keyword evidence="5" id="KW-0449">Lipoprotein</keyword>
<evidence type="ECO:0000256" key="1">
    <source>
        <dbReference type="ARBA" id="ARBA00022475"/>
    </source>
</evidence>
<sequence length="471" mass="51235">MAPLLAGQAPAEDGQVQTAIEDFAGVELDIEWVPGANYPERLTTTLASGDIPALVVVENSKYPAFVQAAEAGAFWDLTDKLDDHPNLTPESEEVLRASAVNGTAYGVYLWRDPMRTAVTLRQDWLDNLGLEVPGTTEDLHEVARAFTEQDPDGNGQDDTYGLILPNWNRLGAGTPYDAIETWFGAPNGWGEVDGELVPSFTTDEFFEANRFLRGMVEEGLVNPDFATFDGANWNDPFTNGEGGIIIDTGSRAKGLLDLFRQSDPEDYGDYVTVTGNLTGPDGELHALPTPGHGGVLAISKTAVPTEEMLDRVLSILDDLSSQEGQTLMINGVEGTHFNEVDDYAEPIVESEADEVAQADLSSFGLLETASNGKLYHTKRPAGRPEQELVATLERLAADDLEQAVRNPALAYYSEVQAERGSQLELIITDARAKYLSGLISEDELRAEIDRWFAEGGQQIVDDINELHSQAS</sequence>
<keyword evidence="8" id="KW-1185">Reference proteome</keyword>
<dbReference type="PANTHER" id="PTHR43649">
    <property type="entry name" value="ARABINOSE-BINDING PROTEIN-RELATED"/>
    <property type="match status" value="1"/>
</dbReference>
<evidence type="ECO:0000313" key="7">
    <source>
        <dbReference type="EMBL" id="RKN15911.1"/>
    </source>
</evidence>
<evidence type="ECO:0000313" key="9">
    <source>
        <dbReference type="Proteomes" id="UP000275024"/>
    </source>
</evidence>
<dbReference type="InterPro" id="IPR006059">
    <property type="entry name" value="SBP"/>
</dbReference>
<accession>A0A3A9W1F2</accession>
<dbReference type="InterPro" id="IPR050490">
    <property type="entry name" value="Bact_solute-bd_prot1"/>
</dbReference>
<dbReference type="OrthoDB" id="3225049at2"/>
<dbReference type="Gene3D" id="3.40.190.10">
    <property type="entry name" value="Periplasmic binding protein-like II"/>
    <property type="match status" value="2"/>
</dbReference>
<dbReference type="EMBL" id="RBDY01000030">
    <property type="protein sequence ID" value="RKN15911.1"/>
    <property type="molecule type" value="Genomic_DNA"/>
</dbReference>
<dbReference type="Proteomes" id="UP000275024">
    <property type="component" value="Unassembled WGS sequence"/>
</dbReference>
<evidence type="ECO:0000313" key="6">
    <source>
        <dbReference type="EMBL" id="RKN07081.1"/>
    </source>
</evidence>
<name>A0A3A9W1F2_9ACTN</name>
<keyword evidence="2" id="KW-0732">Signal</keyword>
<gene>
    <name evidence="7" type="ORF">D7318_26660</name>
    <name evidence="6" type="ORF">D7319_20135</name>
</gene>
<evidence type="ECO:0000256" key="3">
    <source>
        <dbReference type="ARBA" id="ARBA00023136"/>
    </source>
</evidence>
<protein>
    <submittedName>
        <fullName evidence="6">Extracellular solute-binding protein</fullName>
    </submittedName>
</protein>
<proteinExistence type="predicted"/>
<keyword evidence="3" id="KW-0472">Membrane</keyword>
<dbReference type="PANTHER" id="PTHR43649:SF33">
    <property type="entry name" value="POLYGALACTURONAN_RHAMNOGALACTURONAN-BINDING PROTEIN YTCQ"/>
    <property type="match status" value="1"/>
</dbReference>
<reference evidence="8 9" key="1">
    <citation type="submission" date="2018-09" db="EMBL/GenBank/DDBJ databases">
        <title>Streptomyces sp. nov. DS1-2, an endophytic actinomycete isolated from roots of Dendrobium scabrilingue.</title>
        <authorList>
            <person name="Kuncharoen N."/>
            <person name="Kudo T."/>
            <person name="Ohkuma M."/>
            <person name="Yuki M."/>
            <person name="Tanasupawat S."/>
        </authorList>
    </citation>
    <scope>NUCLEOTIDE SEQUENCE [LARGE SCALE GENOMIC DNA]</scope>
    <source>
        <strain evidence="6 9">AZ1-7</strain>
        <strain evidence="7 8">DS1-2</strain>
    </source>
</reference>